<accession>A0AAD9N1P7</accession>
<comment type="caution">
    <text evidence="1">The sequence shown here is derived from an EMBL/GenBank/DDBJ whole genome shotgun (WGS) entry which is preliminary data.</text>
</comment>
<sequence length="29" mass="3186">MSAVKVSLYTSPYQVWVPKEDITKSAGVT</sequence>
<dbReference type="EMBL" id="JAODUP010000295">
    <property type="protein sequence ID" value="KAK2153490.1"/>
    <property type="molecule type" value="Genomic_DNA"/>
</dbReference>
<dbReference type="Proteomes" id="UP001208570">
    <property type="component" value="Unassembled WGS sequence"/>
</dbReference>
<keyword evidence="2" id="KW-1185">Reference proteome</keyword>
<dbReference type="AlphaFoldDB" id="A0AAD9N1P7"/>
<name>A0AAD9N1P7_9ANNE</name>
<evidence type="ECO:0000313" key="1">
    <source>
        <dbReference type="EMBL" id="KAK2153490.1"/>
    </source>
</evidence>
<protein>
    <submittedName>
        <fullName evidence="1">Uncharacterized protein</fullName>
    </submittedName>
</protein>
<proteinExistence type="predicted"/>
<gene>
    <name evidence="1" type="ORF">LSH36_295g03080</name>
</gene>
<evidence type="ECO:0000313" key="2">
    <source>
        <dbReference type="Proteomes" id="UP001208570"/>
    </source>
</evidence>
<reference evidence="1" key="1">
    <citation type="journal article" date="2023" name="Mol. Biol. Evol.">
        <title>Third-Generation Sequencing Reveals the Adaptive Role of the Epigenome in Three Deep-Sea Polychaetes.</title>
        <authorList>
            <person name="Perez M."/>
            <person name="Aroh O."/>
            <person name="Sun Y."/>
            <person name="Lan Y."/>
            <person name="Juniper S.K."/>
            <person name="Young C.R."/>
            <person name="Angers B."/>
            <person name="Qian P.Y."/>
        </authorList>
    </citation>
    <scope>NUCLEOTIDE SEQUENCE</scope>
    <source>
        <strain evidence="1">P08H-3</strain>
    </source>
</reference>
<organism evidence="1 2">
    <name type="scientific">Paralvinella palmiformis</name>
    <dbReference type="NCBI Taxonomy" id="53620"/>
    <lineage>
        <taxon>Eukaryota</taxon>
        <taxon>Metazoa</taxon>
        <taxon>Spiralia</taxon>
        <taxon>Lophotrochozoa</taxon>
        <taxon>Annelida</taxon>
        <taxon>Polychaeta</taxon>
        <taxon>Sedentaria</taxon>
        <taxon>Canalipalpata</taxon>
        <taxon>Terebellida</taxon>
        <taxon>Terebelliformia</taxon>
        <taxon>Alvinellidae</taxon>
        <taxon>Paralvinella</taxon>
    </lineage>
</organism>
<feature type="non-terminal residue" evidence="1">
    <location>
        <position position="29"/>
    </location>
</feature>